<evidence type="ECO:0000313" key="2">
    <source>
        <dbReference type="Proteomes" id="UP001600165"/>
    </source>
</evidence>
<accession>A0ABW6IJS4</accession>
<evidence type="ECO:0000313" key="1">
    <source>
        <dbReference type="EMBL" id="MFE4108458.1"/>
    </source>
</evidence>
<proteinExistence type="predicted"/>
<protein>
    <submittedName>
        <fullName evidence="1">Uncharacterized protein</fullName>
    </submittedName>
</protein>
<comment type="caution">
    <text evidence="1">The sequence shown here is derived from an EMBL/GenBank/DDBJ whole genome shotgun (WGS) entry which is preliminary data.</text>
</comment>
<name>A0ABW6IJS4_9CYAN</name>
<keyword evidence="2" id="KW-1185">Reference proteome</keyword>
<organism evidence="1 2">
    <name type="scientific">Almyronema epifaneia S1</name>
    <dbReference type="NCBI Taxonomy" id="2991925"/>
    <lineage>
        <taxon>Bacteria</taxon>
        <taxon>Bacillati</taxon>
        <taxon>Cyanobacteriota</taxon>
        <taxon>Cyanophyceae</taxon>
        <taxon>Nodosilineales</taxon>
        <taxon>Nodosilineaceae</taxon>
        <taxon>Almyronema</taxon>
        <taxon>Almyronema epifaneia</taxon>
    </lineage>
</organism>
<sequence length="205" mass="23088">MAEYLDQASRYSKDIVTPLNDELVEGSRRKIGDVLIEIFDGTTSDLKIVIETKSGQYNLAGKRGLMKQMQEAMEFRNAQAAIAVVRRDYMKQNQAVYSEMGNNLTVVAVDPENDEFGLLPLELAYISTRSRLIVQNRKADDDPLDLNAIQQTIEQLSTCLNNTQAMKTNCTAAKSSVDRVYTDIHQMETQVKHQLSVLRLQLGMP</sequence>
<reference evidence="1 2" key="1">
    <citation type="submission" date="2024-10" db="EMBL/GenBank/DDBJ databases">
        <authorList>
            <person name="Ratan Roy A."/>
            <person name="Morales Sandoval P.H."/>
            <person name="De Los Santos Villalobos S."/>
            <person name="Chakraborty S."/>
            <person name="Mukherjee J."/>
        </authorList>
    </citation>
    <scope>NUCLEOTIDE SEQUENCE [LARGE SCALE GENOMIC DNA]</scope>
    <source>
        <strain evidence="1 2">S1</strain>
    </source>
</reference>
<dbReference type="EMBL" id="JBHZOL010000111">
    <property type="protein sequence ID" value="MFE4108458.1"/>
    <property type="molecule type" value="Genomic_DNA"/>
</dbReference>
<gene>
    <name evidence="1" type="ORF">ACFVKH_19435</name>
</gene>
<dbReference type="RefSeq" id="WP_377968089.1">
    <property type="nucleotide sequence ID" value="NZ_JBHZOL010000111.1"/>
</dbReference>
<dbReference type="Proteomes" id="UP001600165">
    <property type="component" value="Unassembled WGS sequence"/>
</dbReference>